<organism evidence="2 3">
    <name type="scientific">Prunus dulcis</name>
    <name type="common">Almond</name>
    <name type="synonym">Amygdalus dulcis</name>
    <dbReference type="NCBI Taxonomy" id="3755"/>
    <lineage>
        <taxon>Eukaryota</taxon>
        <taxon>Viridiplantae</taxon>
        <taxon>Streptophyta</taxon>
        <taxon>Embryophyta</taxon>
        <taxon>Tracheophyta</taxon>
        <taxon>Spermatophyta</taxon>
        <taxon>Magnoliopsida</taxon>
        <taxon>eudicotyledons</taxon>
        <taxon>Gunneridae</taxon>
        <taxon>Pentapetalae</taxon>
        <taxon>rosids</taxon>
        <taxon>fabids</taxon>
        <taxon>Rosales</taxon>
        <taxon>Rosaceae</taxon>
        <taxon>Amygdaloideae</taxon>
        <taxon>Amygdaleae</taxon>
        <taxon>Prunus</taxon>
    </lineage>
</organism>
<comment type="caution">
    <text evidence="2">The sequence shown here is derived from an EMBL/GenBank/DDBJ whole genome shotgun (WGS) entry which is preliminary data.</text>
</comment>
<accession>A0AAD4WLV1</accession>
<dbReference type="EMBL" id="JAJFAZ020000002">
    <property type="protein sequence ID" value="KAI5345845.1"/>
    <property type="molecule type" value="Genomic_DNA"/>
</dbReference>
<evidence type="ECO:0000313" key="2">
    <source>
        <dbReference type="EMBL" id="KAI5345845.1"/>
    </source>
</evidence>
<sequence length="104" mass="12055">MGWATWSWAWSWLRQWERPVSTLFCLSKSFVVRQGYHALVGLAYGKRLGPWWPKFGLLARWLGRLNLREPRCGELRQVVSAWQVGHVHDHCRLAKGAKTAQVGL</sequence>
<keyword evidence="1" id="KW-0732">Signal</keyword>
<dbReference type="AlphaFoldDB" id="A0AAD4WLV1"/>
<feature type="signal peptide" evidence="1">
    <location>
        <begin position="1"/>
        <end position="22"/>
    </location>
</feature>
<name>A0AAD4WLV1_PRUDU</name>
<gene>
    <name evidence="2" type="ORF">L3X38_013722</name>
</gene>
<reference evidence="2 3" key="1">
    <citation type="journal article" date="2022" name="G3 (Bethesda)">
        <title>Whole-genome sequence and methylome profiling of the almond [Prunus dulcis (Mill.) D.A. Webb] cultivar 'Nonpareil'.</title>
        <authorList>
            <person name="D'Amico-Willman K.M."/>
            <person name="Ouma W.Z."/>
            <person name="Meulia T."/>
            <person name="Sideli G.M."/>
            <person name="Gradziel T.M."/>
            <person name="Fresnedo-Ramirez J."/>
        </authorList>
    </citation>
    <scope>NUCLEOTIDE SEQUENCE [LARGE SCALE GENOMIC DNA]</scope>
    <source>
        <strain evidence="2">Clone GOH B32 T37-40</strain>
    </source>
</reference>
<feature type="chain" id="PRO_5042283896" description="Secreted protein" evidence="1">
    <location>
        <begin position="23"/>
        <end position="104"/>
    </location>
</feature>
<evidence type="ECO:0000256" key="1">
    <source>
        <dbReference type="SAM" id="SignalP"/>
    </source>
</evidence>
<evidence type="ECO:0000313" key="3">
    <source>
        <dbReference type="Proteomes" id="UP001054821"/>
    </source>
</evidence>
<keyword evidence="3" id="KW-1185">Reference proteome</keyword>
<proteinExistence type="predicted"/>
<dbReference type="Proteomes" id="UP001054821">
    <property type="component" value="Chromosome 2"/>
</dbReference>
<evidence type="ECO:0008006" key="4">
    <source>
        <dbReference type="Google" id="ProtNLM"/>
    </source>
</evidence>
<protein>
    <recommendedName>
        <fullName evidence="4">Secreted protein</fullName>
    </recommendedName>
</protein>